<protein>
    <submittedName>
        <fullName evidence="2">Uncharacterized protein</fullName>
    </submittedName>
</protein>
<reference evidence="2 3" key="1">
    <citation type="journal article" date="2018" name="Nat. Ecol. Evol.">
        <title>Pezizomycetes genomes reveal the molecular basis of ectomycorrhizal truffle lifestyle.</title>
        <authorList>
            <person name="Murat C."/>
            <person name="Payen T."/>
            <person name="Noel B."/>
            <person name="Kuo A."/>
            <person name="Morin E."/>
            <person name="Chen J."/>
            <person name="Kohler A."/>
            <person name="Krizsan K."/>
            <person name="Balestrini R."/>
            <person name="Da Silva C."/>
            <person name="Montanini B."/>
            <person name="Hainaut M."/>
            <person name="Levati E."/>
            <person name="Barry K.W."/>
            <person name="Belfiori B."/>
            <person name="Cichocki N."/>
            <person name="Clum A."/>
            <person name="Dockter R.B."/>
            <person name="Fauchery L."/>
            <person name="Guy J."/>
            <person name="Iotti M."/>
            <person name="Le Tacon F."/>
            <person name="Lindquist E.A."/>
            <person name="Lipzen A."/>
            <person name="Malagnac F."/>
            <person name="Mello A."/>
            <person name="Molinier V."/>
            <person name="Miyauchi S."/>
            <person name="Poulain J."/>
            <person name="Riccioni C."/>
            <person name="Rubini A."/>
            <person name="Sitrit Y."/>
            <person name="Splivallo R."/>
            <person name="Traeger S."/>
            <person name="Wang M."/>
            <person name="Zifcakova L."/>
            <person name="Wipf D."/>
            <person name="Zambonelli A."/>
            <person name="Paolocci F."/>
            <person name="Nowrousian M."/>
            <person name="Ottonello S."/>
            <person name="Baldrian P."/>
            <person name="Spatafora J.W."/>
            <person name="Henrissat B."/>
            <person name="Nagy L.G."/>
            <person name="Aury J.M."/>
            <person name="Wincker P."/>
            <person name="Grigoriev I.V."/>
            <person name="Bonfante P."/>
            <person name="Martin F.M."/>
        </authorList>
    </citation>
    <scope>NUCLEOTIDE SEQUENCE [LARGE SCALE GENOMIC DNA]</scope>
    <source>
        <strain evidence="2 3">ATCC MYA-4762</strain>
    </source>
</reference>
<feature type="region of interest" description="Disordered" evidence="1">
    <location>
        <begin position="113"/>
        <end position="136"/>
    </location>
</feature>
<feature type="compositionally biased region" description="Polar residues" evidence="1">
    <location>
        <begin position="183"/>
        <end position="192"/>
    </location>
</feature>
<accession>A0A3N4LJ97</accession>
<evidence type="ECO:0000256" key="1">
    <source>
        <dbReference type="SAM" id="MobiDB-lite"/>
    </source>
</evidence>
<evidence type="ECO:0000313" key="2">
    <source>
        <dbReference type="EMBL" id="RPB22964.1"/>
    </source>
</evidence>
<evidence type="ECO:0000313" key="3">
    <source>
        <dbReference type="Proteomes" id="UP000267821"/>
    </source>
</evidence>
<feature type="region of interest" description="Disordered" evidence="1">
    <location>
        <begin position="161"/>
        <end position="192"/>
    </location>
</feature>
<gene>
    <name evidence="2" type="ORF">L211DRAFT_850372</name>
</gene>
<organism evidence="2 3">
    <name type="scientific">Terfezia boudieri ATCC MYA-4762</name>
    <dbReference type="NCBI Taxonomy" id="1051890"/>
    <lineage>
        <taxon>Eukaryota</taxon>
        <taxon>Fungi</taxon>
        <taxon>Dikarya</taxon>
        <taxon>Ascomycota</taxon>
        <taxon>Pezizomycotina</taxon>
        <taxon>Pezizomycetes</taxon>
        <taxon>Pezizales</taxon>
        <taxon>Pezizaceae</taxon>
        <taxon>Terfezia</taxon>
    </lineage>
</organism>
<name>A0A3N4LJ97_9PEZI</name>
<dbReference type="AlphaFoldDB" id="A0A3N4LJ97"/>
<dbReference type="InParanoid" id="A0A3N4LJ97"/>
<dbReference type="Proteomes" id="UP000267821">
    <property type="component" value="Unassembled WGS sequence"/>
</dbReference>
<feature type="compositionally biased region" description="Polar residues" evidence="1">
    <location>
        <begin position="127"/>
        <end position="136"/>
    </location>
</feature>
<sequence length="192" mass="21607">MPFPSVKVGRLYRPPSSSIGYRMPSNKFYCSYSFLYWLPSSNPAEKLLVMVDMEGIARSDCDIVVDPQRIAELRGGSTRPRIETVTRFQNKFRKWRYHLEDLQLYVHAQCPGAPQPQDGAAKPAEPSPQSQARSLNTTQSLAECQNFYKYPSFHPIFPSLQPSAGALSAHSRGRGKQTIEPPKTQSSRLVSD</sequence>
<proteinExistence type="predicted"/>
<keyword evidence="3" id="KW-1185">Reference proteome</keyword>
<dbReference type="EMBL" id="ML121549">
    <property type="protein sequence ID" value="RPB22964.1"/>
    <property type="molecule type" value="Genomic_DNA"/>
</dbReference>